<dbReference type="EMBL" id="LVZM01014055">
    <property type="protein sequence ID" value="OUC43844.1"/>
    <property type="molecule type" value="Genomic_DNA"/>
</dbReference>
<keyword evidence="2" id="KW-1015">Disulfide bond</keyword>
<dbReference type="PANTHER" id="PTHR24251">
    <property type="entry name" value="OVOCHYMASE-RELATED"/>
    <property type="match status" value="1"/>
</dbReference>
<dbReference type="Pfam" id="PF00431">
    <property type="entry name" value="CUB"/>
    <property type="match status" value="2"/>
</dbReference>
<organism evidence="5 6">
    <name type="scientific">Trichinella nativa</name>
    <dbReference type="NCBI Taxonomy" id="6335"/>
    <lineage>
        <taxon>Eukaryota</taxon>
        <taxon>Metazoa</taxon>
        <taxon>Ecdysozoa</taxon>
        <taxon>Nematoda</taxon>
        <taxon>Enoplea</taxon>
        <taxon>Dorylaimia</taxon>
        <taxon>Trichinellida</taxon>
        <taxon>Trichinellidae</taxon>
        <taxon>Trichinella</taxon>
    </lineage>
</organism>
<dbReference type="CDD" id="cd00041">
    <property type="entry name" value="CUB"/>
    <property type="match status" value="2"/>
</dbReference>
<keyword evidence="1" id="KW-0677">Repeat</keyword>
<dbReference type="Gene3D" id="2.60.120.290">
    <property type="entry name" value="Spermadhesin, CUB domain"/>
    <property type="match status" value="2"/>
</dbReference>
<comment type="caution">
    <text evidence="5">The sequence shown here is derived from an EMBL/GenBank/DDBJ whole genome shotgun (WGS) entry which is preliminary data.</text>
</comment>
<evidence type="ECO:0000256" key="1">
    <source>
        <dbReference type="ARBA" id="ARBA00022737"/>
    </source>
</evidence>
<protein>
    <submittedName>
        <fullName evidence="5">CUB domain protein</fullName>
    </submittedName>
</protein>
<sequence length="145" mass="16373">RFEPERGQCKNDILTISQPNSKDLQYCDTNIPPTLTSKTNQLTLHFNTDNSVAYQGYSITYLVTDQDCGGTIQLASGSITSPNYPGDYPPRVRCRWLISVPRGSWISFHVAHLKMDPTCDDQSDRLELRSANVDNQEPQIYCGEQ</sequence>
<dbReference type="Proteomes" id="UP000243006">
    <property type="component" value="Unassembled WGS sequence"/>
</dbReference>
<gene>
    <name evidence="5" type="ORF">D917_09480</name>
</gene>
<proteinExistence type="predicted"/>
<feature type="non-terminal residue" evidence="5">
    <location>
        <position position="145"/>
    </location>
</feature>
<evidence type="ECO:0000256" key="3">
    <source>
        <dbReference type="PROSITE-ProRule" id="PRU00059"/>
    </source>
</evidence>
<name>A0A1Y3EFC6_9BILA</name>
<dbReference type="InterPro" id="IPR000859">
    <property type="entry name" value="CUB_dom"/>
</dbReference>
<dbReference type="AlphaFoldDB" id="A0A1Y3EFC6"/>
<accession>A0A1Y3EFC6</accession>
<feature type="non-terminal residue" evidence="5">
    <location>
        <position position="1"/>
    </location>
</feature>
<dbReference type="PROSITE" id="PS01180">
    <property type="entry name" value="CUB"/>
    <property type="match status" value="2"/>
</dbReference>
<evidence type="ECO:0000313" key="6">
    <source>
        <dbReference type="Proteomes" id="UP000243006"/>
    </source>
</evidence>
<dbReference type="InterPro" id="IPR035914">
    <property type="entry name" value="Sperma_CUB_dom_sf"/>
</dbReference>
<reference evidence="5 6" key="1">
    <citation type="submission" date="2015-04" db="EMBL/GenBank/DDBJ databases">
        <title>Draft genome of the roundworm Trichinella nativa.</title>
        <authorList>
            <person name="Mitreva M."/>
        </authorList>
    </citation>
    <scope>NUCLEOTIDE SEQUENCE [LARGE SCALE GENOMIC DNA]</scope>
    <source>
        <strain evidence="5 6">ISS45</strain>
    </source>
</reference>
<evidence type="ECO:0000313" key="5">
    <source>
        <dbReference type="EMBL" id="OUC43844.1"/>
    </source>
</evidence>
<dbReference type="SUPFAM" id="SSF49854">
    <property type="entry name" value="Spermadhesin, CUB domain"/>
    <property type="match status" value="2"/>
</dbReference>
<evidence type="ECO:0000259" key="4">
    <source>
        <dbReference type="PROSITE" id="PS01180"/>
    </source>
</evidence>
<comment type="caution">
    <text evidence="3">Lacks conserved residue(s) required for the propagation of feature annotation.</text>
</comment>
<feature type="domain" description="CUB" evidence="4">
    <location>
        <begin position="1"/>
        <end position="64"/>
    </location>
</feature>
<evidence type="ECO:0000256" key="2">
    <source>
        <dbReference type="ARBA" id="ARBA00023157"/>
    </source>
</evidence>
<feature type="domain" description="CUB" evidence="4">
    <location>
        <begin position="68"/>
        <end position="145"/>
    </location>
</feature>